<dbReference type="PANTHER" id="PTHR23547">
    <property type="entry name" value="MAJOR FACILITATOR SUPERFAMILY DOMAIN, GENERAL SUBSTRATE TRANSPORTER"/>
    <property type="match status" value="1"/>
</dbReference>
<feature type="transmembrane region" description="Helical" evidence="4">
    <location>
        <begin position="170"/>
        <end position="190"/>
    </location>
</feature>
<accession>A0A9E8HLI8</accession>
<keyword evidence="6" id="KW-1185">Reference proteome</keyword>
<dbReference type="KEGG" id="asem:NNL22_18120"/>
<dbReference type="InterPro" id="IPR047769">
    <property type="entry name" value="MFS_ArsJ"/>
</dbReference>
<feature type="transmembrane region" description="Helical" evidence="4">
    <location>
        <begin position="283"/>
        <end position="303"/>
    </location>
</feature>
<sequence>MSQSLKQYLVVTGTYWAFTITDGALRMLVVLYFYQLGYSALEIAMLFLLYEFFGVVTNLFGGWLGARLGLNKTMNLGVLLQIVALGMLAVNPSWLSIPYVMAAQALSGIAKDLNKMSAKSAIKFLLPSQEQKGALYKWVAILTGSKNALKGAGFFLGAALLSWIGFQASLLAMSAALMLVFILSVTLLQGDMGKTRYKPKFTQIFSKSRAINILSAARMCLFGARDVWFVVALPVYFEVALGWSHTKVGAFMALWIIGYGFVQGIAPNITGLKQGKIPDGRTALFWVAPLMLIPLLIAVPLTATDMLGMSINTEWLVVAGLLLFGALFAINSSVHSFLILDYAKEEGVSLDVGFYYMANAMGRLIGTILSGLVYQLAGLEACLLVSSLFLLVTVMISIGLPRHQRVIN</sequence>
<evidence type="ECO:0000256" key="3">
    <source>
        <dbReference type="ARBA" id="ARBA00023136"/>
    </source>
</evidence>
<feature type="transmembrane region" description="Helical" evidence="4">
    <location>
        <begin position="15"/>
        <end position="34"/>
    </location>
</feature>
<feature type="transmembrane region" description="Helical" evidence="4">
    <location>
        <begin position="383"/>
        <end position="400"/>
    </location>
</feature>
<feature type="transmembrane region" description="Helical" evidence="4">
    <location>
        <begin position="78"/>
        <end position="101"/>
    </location>
</feature>
<proteinExistence type="predicted"/>
<gene>
    <name evidence="5" type="primary">arsJ</name>
    <name evidence="5" type="ORF">NNL22_18120</name>
</gene>
<feature type="transmembrane region" description="Helical" evidence="4">
    <location>
        <begin position="352"/>
        <end position="377"/>
    </location>
</feature>
<feature type="transmembrane region" description="Helical" evidence="4">
    <location>
        <begin position="249"/>
        <end position="271"/>
    </location>
</feature>
<protein>
    <submittedName>
        <fullName evidence="5">Organoarsenical effux MFS transporter ArsJ</fullName>
    </submittedName>
</protein>
<dbReference type="RefSeq" id="WP_251810340.1">
    <property type="nucleotide sequence ID" value="NZ_CP101527.1"/>
</dbReference>
<dbReference type="NCBIfam" id="NF033734">
    <property type="entry name" value="MFS_ArsJ"/>
    <property type="match status" value="1"/>
</dbReference>
<dbReference type="Pfam" id="PF07690">
    <property type="entry name" value="MFS_1"/>
    <property type="match status" value="1"/>
</dbReference>
<name>A0A9E8HLI8_9ALTE</name>
<evidence type="ECO:0000313" key="6">
    <source>
        <dbReference type="Proteomes" id="UP001164472"/>
    </source>
</evidence>
<feature type="transmembrane region" description="Helical" evidence="4">
    <location>
        <begin position="315"/>
        <end position="340"/>
    </location>
</feature>
<dbReference type="EMBL" id="CP101527">
    <property type="protein sequence ID" value="UZW74913.1"/>
    <property type="molecule type" value="Genomic_DNA"/>
</dbReference>
<dbReference type="InterPro" id="IPR011701">
    <property type="entry name" value="MFS"/>
</dbReference>
<reference evidence="5" key="1">
    <citation type="submission" date="2022-07" db="EMBL/GenBank/DDBJ databases">
        <title>Alkalimarinus sp. nov., isolated from gut of a Alitta virens.</title>
        <authorList>
            <person name="Yang A.I."/>
            <person name="Shin N.-R."/>
        </authorList>
    </citation>
    <scope>NUCLEOTIDE SEQUENCE</scope>
    <source>
        <strain evidence="5">FA028</strain>
    </source>
</reference>
<dbReference type="GO" id="GO:0022857">
    <property type="term" value="F:transmembrane transporter activity"/>
    <property type="evidence" value="ECO:0007669"/>
    <property type="project" value="InterPro"/>
</dbReference>
<dbReference type="SUPFAM" id="SSF103473">
    <property type="entry name" value="MFS general substrate transporter"/>
    <property type="match status" value="1"/>
</dbReference>
<dbReference type="PANTHER" id="PTHR23547:SF1">
    <property type="entry name" value="MAJOR FACILITATOR SUPERFAMILY MFS_1"/>
    <property type="match status" value="1"/>
</dbReference>
<dbReference type="InterPro" id="IPR036259">
    <property type="entry name" value="MFS_trans_sf"/>
</dbReference>
<evidence type="ECO:0000313" key="5">
    <source>
        <dbReference type="EMBL" id="UZW74913.1"/>
    </source>
</evidence>
<dbReference type="Gene3D" id="1.20.1250.20">
    <property type="entry name" value="MFS general substrate transporter like domains"/>
    <property type="match status" value="2"/>
</dbReference>
<evidence type="ECO:0000256" key="4">
    <source>
        <dbReference type="SAM" id="Phobius"/>
    </source>
</evidence>
<feature type="transmembrane region" description="Helical" evidence="4">
    <location>
        <begin position="46"/>
        <end position="66"/>
    </location>
</feature>
<keyword evidence="1 4" id="KW-0812">Transmembrane</keyword>
<keyword evidence="2 4" id="KW-1133">Transmembrane helix</keyword>
<organism evidence="5 6">
    <name type="scientific">Alkalimarinus sediminis</name>
    <dbReference type="NCBI Taxonomy" id="1632866"/>
    <lineage>
        <taxon>Bacteria</taxon>
        <taxon>Pseudomonadati</taxon>
        <taxon>Pseudomonadota</taxon>
        <taxon>Gammaproteobacteria</taxon>
        <taxon>Alteromonadales</taxon>
        <taxon>Alteromonadaceae</taxon>
        <taxon>Alkalimarinus</taxon>
    </lineage>
</organism>
<evidence type="ECO:0000256" key="1">
    <source>
        <dbReference type="ARBA" id="ARBA00022692"/>
    </source>
</evidence>
<dbReference type="AlphaFoldDB" id="A0A9E8HLI8"/>
<keyword evidence="3 4" id="KW-0472">Membrane</keyword>
<dbReference type="Proteomes" id="UP001164472">
    <property type="component" value="Chromosome"/>
</dbReference>
<evidence type="ECO:0000256" key="2">
    <source>
        <dbReference type="ARBA" id="ARBA00022989"/>
    </source>
</evidence>